<dbReference type="PANTHER" id="PTHR40277:SF1">
    <property type="entry name" value="BLL5419 PROTEIN"/>
    <property type="match status" value="1"/>
</dbReference>
<feature type="transmembrane region" description="Helical" evidence="6">
    <location>
        <begin position="12"/>
        <end position="32"/>
    </location>
</feature>
<dbReference type="InterPro" id="IPR022791">
    <property type="entry name" value="L-PG_synthase/AglD"/>
</dbReference>
<feature type="transmembrane region" description="Helical" evidence="6">
    <location>
        <begin position="300"/>
        <end position="321"/>
    </location>
</feature>
<comment type="subcellular location">
    <subcellularLocation>
        <location evidence="1">Cell membrane</location>
        <topology evidence="1">Multi-pass membrane protein</topology>
    </subcellularLocation>
</comment>
<gene>
    <name evidence="7" type="ORF">HG15A2_22520</name>
</gene>
<evidence type="ECO:0000256" key="2">
    <source>
        <dbReference type="ARBA" id="ARBA00022475"/>
    </source>
</evidence>
<protein>
    <recommendedName>
        <fullName evidence="9">Flippase-like domain-containing protein</fullName>
    </recommendedName>
</protein>
<keyword evidence="3 6" id="KW-0812">Transmembrane</keyword>
<evidence type="ECO:0000256" key="1">
    <source>
        <dbReference type="ARBA" id="ARBA00004651"/>
    </source>
</evidence>
<accession>A0A517MVQ1</accession>
<feature type="transmembrane region" description="Helical" evidence="6">
    <location>
        <begin position="134"/>
        <end position="154"/>
    </location>
</feature>
<feature type="transmembrane region" description="Helical" evidence="6">
    <location>
        <begin position="221"/>
        <end position="243"/>
    </location>
</feature>
<evidence type="ECO:0008006" key="9">
    <source>
        <dbReference type="Google" id="ProtNLM"/>
    </source>
</evidence>
<keyword evidence="2" id="KW-1003">Cell membrane</keyword>
<keyword evidence="4 6" id="KW-1133">Transmembrane helix</keyword>
<dbReference type="GO" id="GO:0005886">
    <property type="term" value="C:plasma membrane"/>
    <property type="evidence" value="ECO:0007669"/>
    <property type="project" value="UniProtKB-SubCell"/>
</dbReference>
<feature type="transmembrane region" description="Helical" evidence="6">
    <location>
        <begin position="255"/>
        <end position="280"/>
    </location>
</feature>
<dbReference type="Proteomes" id="UP000319852">
    <property type="component" value="Chromosome"/>
</dbReference>
<evidence type="ECO:0000313" key="8">
    <source>
        <dbReference type="Proteomes" id="UP000319852"/>
    </source>
</evidence>
<feature type="transmembrane region" description="Helical" evidence="6">
    <location>
        <begin position="52"/>
        <end position="71"/>
    </location>
</feature>
<name>A0A517MVQ1_9BACT</name>
<keyword evidence="8" id="KW-1185">Reference proteome</keyword>
<feature type="transmembrane region" description="Helical" evidence="6">
    <location>
        <begin position="166"/>
        <end position="186"/>
    </location>
</feature>
<evidence type="ECO:0000256" key="6">
    <source>
        <dbReference type="SAM" id="Phobius"/>
    </source>
</evidence>
<dbReference type="OrthoDB" id="279916at2"/>
<keyword evidence="5 6" id="KW-0472">Membrane</keyword>
<dbReference type="Pfam" id="PF03706">
    <property type="entry name" value="LPG_synthase_TM"/>
    <property type="match status" value="1"/>
</dbReference>
<dbReference type="PANTHER" id="PTHR40277">
    <property type="entry name" value="BLL5419 PROTEIN"/>
    <property type="match status" value="1"/>
</dbReference>
<evidence type="ECO:0000256" key="5">
    <source>
        <dbReference type="ARBA" id="ARBA00023136"/>
    </source>
</evidence>
<evidence type="ECO:0000313" key="7">
    <source>
        <dbReference type="EMBL" id="QDS98964.1"/>
    </source>
</evidence>
<organism evidence="7 8">
    <name type="scientific">Adhaeretor mobilis</name>
    <dbReference type="NCBI Taxonomy" id="1930276"/>
    <lineage>
        <taxon>Bacteria</taxon>
        <taxon>Pseudomonadati</taxon>
        <taxon>Planctomycetota</taxon>
        <taxon>Planctomycetia</taxon>
        <taxon>Pirellulales</taxon>
        <taxon>Lacipirellulaceae</taxon>
        <taxon>Adhaeretor</taxon>
    </lineage>
</organism>
<reference evidence="7 8" key="1">
    <citation type="submission" date="2019-02" db="EMBL/GenBank/DDBJ databases">
        <title>Deep-cultivation of Planctomycetes and their phenomic and genomic characterization uncovers novel biology.</title>
        <authorList>
            <person name="Wiegand S."/>
            <person name="Jogler M."/>
            <person name="Boedeker C."/>
            <person name="Pinto D."/>
            <person name="Vollmers J."/>
            <person name="Rivas-Marin E."/>
            <person name="Kohn T."/>
            <person name="Peeters S.H."/>
            <person name="Heuer A."/>
            <person name="Rast P."/>
            <person name="Oberbeckmann S."/>
            <person name="Bunk B."/>
            <person name="Jeske O."/>
            <person name="Meyerdierks A."/>
            <person name="Storesund J.E."/>
            <person name="Kallscheuer N."/>
            <person name="Luecker S."/>
            <person name="Lage O.M."/>
            <person name="Pohl T."/>
            <person name="Merkel B.J."/>
            <person name="Hornburger P."/>
            <person name="Mueller R.-W."/>
            <person name="Bruemmer F."/>
            <person name="Labrenz M."/>
            <person name="Spormann A.M."/>
            <person name="Op den Camp H."/>
            <person name="Overmann J."/>
            <person name="Amann R."/>
            <person name="Jetten M.S.M."/>
            <person name="Mascher T."/>
            <person name="Medema M.H."/>
            <person name="Devos D.P."/>
            <person name="Kaster A.-K."/>
            <person name="Ovreas L."/>
            <person name="Rohde M."/>
            <person name="Galperin M.Y."/>
            <person name="Jogler C."/>
        </authorList>
    </citation>
    <scope>NUCLEOTIDE SEQUENCE [LARGE SCALE GENOMIC DNA]</scope>
    <source>
        <strain evidence="7 8">HG15A2</strain>
    </source>
</reference>
<evidence type="ECO:0000256" key="4">
    <source>
        <dbReference type="ARBA" id="ARBA00022989"/>
    </source>
</evidence>
<dbReference type="EMBL" id="CP036263">
    <property type="protein sequence ID" value="QDS98964.1"/>
    <property type="molecule type" value="Genomic_DNA"/>
</dbReference>
<dbReference type="AlphaFoldDB" id="A0A517MVQ1"/>
<proteinExistence type="predicted"/>
<sequence>MPDSAAKRRHRLIATAKVLLAVGILGFLLYRLRGDDVFTRLISEPKEWSRLLLAQVAILSAFSLSCIRWYLLVKALGISFSLKDAFRLGSLGFLLSQVSLGSIGGDLFKALVIAREQPEHQTHAVATVVIDRIVGLYAMILVASIGLLIAGGLSESSEGLRTMAQIVAAAAVIGTGALIALFIPAMTSDAIRNQASVVPGIGSTLAQLVDAAREYRDQRGVVLTTILLGIGTHLLLATGLWAIGSGLPLEAPSFASMLLIGPLSLFAGALPLTPSGLGTFEATMEILYKTVGCAKGDGTLVALTYRAMTYVVASIGAIYYLSARRSIDQTLHDVEEGLGAESGKLDATDVVSGELL</sequence>
<evidence type="ECO:0000256" key="3">
    <source>
        <dbReference type="ARBA" id="ARBA00022692"/>
    </source>
</evidence>
<dbReference type="KEGG" id="amob:HG15A2_22520"/>
<dbReference type="RefSeq" id="WP_145060255.1">
    <property type="nucleotide sequence ID" value="NZ_CP036263.1"/>
</dbReference>
<dbReference type="NCBIfam" id="TIGR00374">
    <property type="entry name" value="flippase-like domain"/>
    <property type="match status" value="1"/>
</dbReference>